<proteinExistence type="predicted"/>
<dbReference type="eggNOG" id="COG1404">
    <property type="taxonomic scope" value="Bacteria"/>
</dbReference>
<dbReference type="InterPro" id="IPR054399">
    <property type="entry name" value="Fervidolysin-like_N_prodom"/>
</dbReference>
<organism evidence="2 3">
    <name type="scientific">Nitrosococcus halophilus (strain Nc4)</name>
    <dbReference type="NCBI Taxonomy" id="472759"/>
    <lineage>
        <taxon>Bacteria</taxon>
        <taxon>Pseudomonadati</taxon>
        <taxon>Pseudomonadota</taxon>
        <taxon>Gammaproteobacteria</taxon>
        <taxon>Chromatiales</taxon>
        <taxon>Chromatiaceae</taxon>
        <taxon>Nitrosococcus</taxon>
    </lineage>
</organism>
<dbReference type="RefSeq" id="WP_013032517.1">
    <property type="nucleotide sequence ID" value="NC_013960.1"/>
</dbReference>
<dbReference type="HOGENOM" id="CLU_2106381_0_0_6"/>
<feature type="domain" description="Fervidolysin-like N-terminal prodomain" evidence="1">
    <location>
        <begin position="17"/>
        <end position="106"/>
    </location>
</feature>
<dbReference type="Proteomes" id="UP000001844">
    <property type="component" value="Chromosome"/>
</dbReference>
<evidence type="ECO:0000313" key="2">
    <source>
        <dbReference type="EMBL" id="ADE14626.1"/>
    </source>
</evidence>
<evidence type="ECO:0000313" key="3">
    <source>
        <dbReference type="Proteomes" id="UP000001844"/>
    </source>
</evidence>
<dbReference type="KEGG" id="nhl:Nhal_1479"/>
<dbReference type="AlphaFoldDB" id="D5C169"/>
<name>D5C169_NITHN</name>
<gene>
    <name evidence="2" type="ordered locus">Nhal_1479</name>
</gene>
<reference evidence="3" key="1">
    <citation type="submission" date="2010-04" db="EMBL/GenBank/DDBJ databases">
        <title>Complete genome sequence of Nitrosococcus halophilus Nc4, a salt-adapted, aerobic obligate ammonia-oxidizing sulfur purple bacterium.</title>
        <authorList>
            <consortium name="US DOE Joint Genome Institute"/>
            <person name="Campbell M.A."/>
            <person name="Malfatti S.A."/>
            <person name="Chain P.S.G."/>
            <person name="Heidelberg J.F."/>
            <person name="Ward B.B."/>
            <person name="Klotz M.G."/>
        </authorList>
    </citation>
    <scope>NUCLEOTIDE SEQUENCE [LARGE SCALE GENOMIC DNA]</scope>
    <source>
        <strain evidence="3">Nc4</strain>
    </source>
</reference>
<protein>
    <submittedName>
        <fullName evidence="2">Peptidase S8 and S53 subtilisin kexin sedolisin</fullName>
    </submittedName>
</protein>
<evidence type="ECO:0000259" key="1">
    <source>
        <dbReference type="Pfam" id="PF22148"/>
    </source>
</evidence>
<sequence>MGIYGGEEEGSFDVVMARSAMPTFVPGEIIVKIKEGAAAALSQGEMGQLGLESTSRRTSGGEMVYKFVPEEMARMETLSAQESQDQTLAIVKELEANPNVEYAQPNWLLQPFSSP</sequence>
<dbReference type="STRING" id="472759.Nhal_1479"/>
<keyword evidence="3" id="KW-1185">Reference proteome</keyword>
<dbReference type="EMBL" id="CP001798">
    <property type="protein sequence ID" value="ADE14626.1"/>
    <property type="molecule type" value="Genomic_DNA"/>
</dbReference>
<dbReference type="OrthoDB" id="9790784at2"/>
<accession>D5C169</accession>
<dbReference type="Pfam" id="PF22148">
    <property type="entry name" value="Fervidolysin_NPro-like"/>
    <property type="match status" value="1"/>
</dbReference>